<proteinExistence type="inferred from homology"/>
<dbReference type="SUPFAM" id="SSF52540">
    <property type="entry name" value="P-loop containing nucleoside triphosphate hydrolases"/>
    <property type="match status" value="1"/>
</dbReference>
<comment type="caution">
    <text evidence="1">Lacks conserved residue(s) required for the propagation of feature annotation.</text>
</comment>
<comment type="function">
    <text evidence="1">Catalyzes a mechanistically unusual reaction, the ATP-dependent insertion of CO2 between the N7 and N8 nitrogen atoms of 7,8-diaminopelargonic acid (DAPA, also called 7,8-diammoniononanoate) to form a ureido ring.</text>
</comment>
<name>A0A3G6J0B8_9CORY</name>
<dbReference type="UniPathway" id="UPA00078">
    <property type="reaction ID" value="UER00161"/>
</dbReference>
<accession>A0A3G6J0B8</accession>
<dbReference type="PANTHER" id="PTHR43210">
    <property type="entry name" value="DETHIOBIOTIN SYNTHETASE"/>
    <property type="match status" value="1"/>
</dbReference>
<feature type="binding site" evidence="1">
    <location>
        <begin position="107"/>
        <end position="110"/>
    </location>
    <ligand>
        <name>ATP</name>
        <dbReference type="ChEBI" id="CHEBI:30616"/>
    </ligand>
</feature>
<dbReference type="Proteomes" id="UP000271587">
    <property type="component" value="Chromosome"/>
</dbReference>
<dbReference type="GO" id="GO:0005829">
    <property type="term" value="C:cytosol"/>
    <property type="evidence" value="ECO:0007669"/>
    <property type="project" value="TreeGrafter"/>
</dbReference>
<sequence length="230" mass="24072">MSIICVTGTNTDVGKTIATAALARHFQNEGFNVIPVKPVQTGEPEGHGDAQTIYQLTGIEGHTFACYPEPLAPNLSARRAGIEALSVEELSQKISALDAPDTVVLVEGAGGLLVRLNESESFADLVQALDSPLIVVASMGLGSLNLAELTVEACRRRAIHVAGMIGGSLPENPDLATRLNIEEMPRLCACPLWAGLPEGAGALEPAAFANMVDTLQLPPAAEILGRRSSE</sequence>
<dbReference type="Gene3D" id="3.40.50.300">
    <property type="entry name" value="P-loop containing nucleotide triphosphate hydrolases"/>
    <property type="match status" value="1"/>
</dbReference>
<keyword evidence="3" id="KW-1185">Reference proteome</keyword>
<feature type="binding site" evidence="1">
    <location>
        <begin position="167"/>
        <end position="168"/>
    </location>
    <ligand>
        <name>ATP</name>
        <dbReference type="ChEBI" id="CHEBI:30616"/>
    </ligand>
</feature>
<comment type="subunit">
    <text evidence="1">Homodimer.</text>
</comment>
<reference evidence="2 3" key="1">
    <citation type="submission" date="2018-11" db="EMBL/GenBank/DDBJ databases">
        <authorList>
            <person name="Kleinhagauer T."/>
            <person name="Glaeser S.P."/>
            <person name="Spergser J."/>
            <person name="Ruckert C."/>
            <person name="Kaempfer P."/>
            <person name="Busse H.-J."/>
        </authorList>
    </citation>
    <scope>NUCLEOTIDE SEQUENCE [LARGE SCALE GENOMIC DNA]</scope>
    <source>
        <strain evidence="2 3">W8</strain>
    </source>
</reference>
<keyword evidence="1" id="KW-0963">Cytoplasm</keyword>
<feature type="binding site" evidence="1">
    <location>
        <position position="49"/>
    </location>
    <ligand>
        <name>Mg(2+)</name>
        <dbReference type="ChEBI" id="CHEBI:18420"/>
    </ligand>
</feature>
<comment type="pathway">
    <text evidence="1">Cofactor biosynthesis; biotin biosynthesis; biotin from 7,8-diaminononanoate: step 1/2.</text>
</comment>
<dbReference type="HAMAP" id="MF_00336">
    <property type="entry name" value="BioD"/>
    <property type="match status" value="1"/>
</dbReference>
<dbReference type="Pfam" id="PF13500">
    <property type="entry name" value="AAA_26"/>
    <property type="match status" value="1"/>
</dbReference>
<feature type="active site" evidence="1">
    <location>
        <position position="37"/>
    </location>
</feature>
<dbReference type="GO" id="GO:0005524">
    <property type="term" value="F:ATP binding"/>
    <property type="evidence" value="ECO:0007669"/>
    <property type="project" value="UniProtKB-UniRule"/>
</dbReference>
<comment type="similarity">
    <text evidence="1">Belongs to the dethiobiotin synthetase family.</text>
</comment>
<dbReference type="InterPro" id="IPR027417">
    <property type="entry name" value="P-loop_NTPase"/>
</dbReference>
<dbReference type="AlphaFoldDB" id="A0A3G6J0B8"/>
<evidence type="ECO:0000313" key="2">
    <source>
        <dbReference type="EMBL" id="AZA11366.1"/>
    </source>
</evidence>
<dbReference type="KEGG" id="cgk:CGERO_05285"/>
<keyword evidence="1" id="KW-0547">Nucleotide-binding</keyword>
<keyword evidence="1" id="KW-0067">ATP-binding</keyword>
<feature type="binding site" evidence="1">
    <location>
        <position position="107"/>
    </location>
    <ligand>
        <name>Mg(2+)</name>
        <dbReference type="ChEBI" id="CHEBI:18420"/>
    </ligand>
</feature>
<keyword evidence="1" id="KW-0479">Metal-binding</keyword>
<organism evidence="2 3">
    <name type="scientific">Corynebacterium gerontici</name>
    <dbReference type="NCBI Taxonomy" id="2079234"/>
    <lineage>
        <taxon>Bacteria</taxon>
        <taxon>Bacillati</taxon>
        <taxon>Actinomycetota</taxon>
        <taxon>Actinomycetes</taxon>
        <taxon>Mycobacteriales</taxon>
        <taxon>Corynebacteriaceae</taxon>
        <taxon>Corynebacterium</taxon>
    </lineage>
</organism>
<dbReference type="PIRSF" id="PIRSF006755">
    <property type="entry name" value="DTB_synth"/>
    <property type="match status" value="1"/>
</dbReference>
<dbReference type="OrthoDB" id="9802610at2"/>
<dbReference type="CDD" id="cd03109">
    <property type="entry name" value="DTBS"/>
    <property type="match status" value="1"/>
</dbReference>
<feature type="binding site" evidence="1">
    <location>
        <begin position="12"/>
        <end position="17"/>
    </location>
    <ligand>
        <name>ATP</name>
        <dbReference type="ChEBI" id="CHEBI:30616"/>
    </ligand>
</feature>
<dbReference type="PANTHER" id="PTHR43210:SF5">
    <property type="entry name" value="DETHIOBIOTIN SYNTHETASE"/>
    <property type="match status" value="1"/>
</dbReference>
<evidence type="ECO:0000313" key="3">
    <source>
        <dbReference type="Proteomes" id="UP000271587"/>
    </source>
</evidence>
<gene>
    <name evidence="2" type="primary">bioD2</name>
    <name evidence="1" type="synonym">bioD</name>
    <name evidence="2" type="ORF">CGERO_05285</name>
</gene>
<keyword evidence="1" id="KW-0460">Magnesium</keyword>
<dbReference type="EMBL" id="CP033897">
    <property type="protein sequence ID" value="AZA11366.1"/>
    <property type="molecule type" value="Genomic_DNA"/>
</dbReference>
<feature type="binding site" evidence="1">
    <location>
        <position position="49"/>
    </location>
    <ligand>
        <name>ATP</name>
        <dbReference type="ChEBI" id="CHEBI:30616"/>
    </ligand>
</feature>
<comment type="catalytic activity">
    <reaction evidence="1">
        <text>(7R,8S)-7,8-diammoniononanoate + CO2 + ATP = (4R,5S)-dethiobiotin + ADP + phosphate + 3 H(+)</text>
        <dbReference type="Rhea" id="RHEA:15805"/>
        <dbReference type="ChEBI" id="CHEBI:15378"/>
        <dbReference type="ChEBI" id="CHEBI:16526"/>
        <dbReference type="ChEBI" id="CHEBI:30616"/>
        <dbReference type="ChEBI" id="CHEBI:43474"/>
        <dbReference type="ChEBI" id="CHEBI:149469"/>
        <dbReference type="ChEBI" id="CHEBI:149473"/>
        <dbReference type="ChEBI" id="CHEBI:456216"/>
        <dbReference type="EC" id="6.3.3.3"/>
    </reaction>
</comment>
<feature type="binding site" evidence="1">
    <location>
        <position position="41"/>
    </location>
    <ligand>
        <name>substrate</name>
    </ligand>
</feature>
<evidence type="ECO:0000256" key="1">
    <source>
        <dbReference type="HAMAP-Rule" id="MF_00336"/>
    </source>
</evidence>
<protein>
    <recommendedName>
        <fullName evidence="1">ATP-dependent dethiobiotin synthetase BioD</fullName>
        <ecNumber evidence="1">6.3.3.3</ecNumber>
    </recommendedName>
    <alternativeName>
        <fullName evidence="1">DTB synthetase</fullName>
        <shortName evidence="1">DTBS</shortName>
    </alternativeName>
    <alternativeName>
        <fullName evidence="1">Dethiobiotin synthase</fullName>
    </alternativeName>
</protein>
<dbReference type="GO" id="GO:0009102">
    <property type="term" value="P:biotin biosynthetic process"/>
    <property type="evidence" value="ECO:0007669"/>
    <property type="project" value="UniProtKB-UniRule"/>
</dbReference>
<comment type="cofactor">
    <cofactor evidence="1">
        <name>Mg(2+)</name>
        <dbReference type="ChEBI" id="CHEBI:18420"/>
    </cofactor>
</comment>
<dbReference type="RefSeq" id="WP_123933909.1">
    <property type="nucleotide sequence ID" value="NZ_CP033897.1"/>
</dbReference>
<comment type="subcellular location">
    <subcellularLocation>
        <location evidence="1">Cytoplasm</location>
    </subcellularLocation>
</comment>
<dbReference type="GO" id="GO:0004141">
    <property type="term" value="F:dethiobiotin synthase activity"/>
    <property type="evidence" value="ECO:0007669"/>
    <property type="project" value="UniProtKB-UniRule"/>
</dbReference>
<dbReference type="InterPro" id="IPR004472">
    <property type="entry name" value="DTB_synth_BioD"/>
</dbReference>
<dbReference type="EC" id="6.3.3.3" evidence="1"/>
<feature type="binding site" evidence="1">
    <location>
        <begin position="197"/>
        <end position="199"/>
    </location>
    <ligand>
        <name>ATP</name>
        <dbReference type="ChEBI" id="CHEBI:30616"/>
    </ligand>
</feature>
<feature type="binding site" evidence="1">
    <location>
        <position position="16"/>
    </location>
    <ligand>
        <name>Mg(2+)</name>
        <dbReference type="ChEBI" id="CHEBI:18420"/>
    </ligand>
</feature>
<dbReference type="GO" id="GO:0000287">
    <property type="term" value="F:magnesium ion binding"/>
    <property type="evidence" value="ECO:0007669"/>
    <property type="project" value="UniProtKB-UniRule"/>
</dbReference>
<dbReference type="NCBIfam" id="TIGR00347">
    <property type="entry name" value="bioD"/>
    <property type="match status" value="1"/>
</dbReference>
<keyword evidence="1 2" id="KW-0436">Ligase</keyword>
<keyword evidence="1" id="KW-0093">Biotin biosynthesis</keyword>